<sequence length="222" mass="25653">MYELTASSRPIVATVGLPLLKSFRRFREVQHRIQVIFFVIVHFVFGFVRFEGLPPSISEREAVESVFLAECLTLLSKPWAVHKHVVRQCDRNDLGQKEACNKISSEADDELPPPHGVRWELSEKHSTTRLSTINDVSKRRKTISEPQETPNIQPQHRKEFVPPFNVRPLDGKWTWSLHSLARQQFTAMEIDNHAIESRIEGTDMVNNKTTNSFEHTFKNTSH</sequence>
<dbReference type="RefSeq" id="XP_002796068.2">
    <property type="nucleotide sequence ID" value="XM_002796022.2"/>
</dbReference>
<keyword evidence="1" id="KW-0472">Membrane</keyword>
<dbReference type="OrthoDB" id="5429744at2759"/>
<accession>A0A0A2VLU1</accession>
<proteinExistence type="predicted"/>
<evidence type="ECO:0000256" key="1">
    <source>
        <dbReference type="SAM" id="Phobius"/>
    </source>
</evidence>
<evidence type="ECO:0000313" key="2">
    <source>
        <dbReference type="EMBL" id="KGQ01824.1"/>
    </source>
</evidence>
<dbReference type="KEGG" id="pbl:PAAG_11399"/>
<dbReference type="Proteomes" id="UP000002059">
    <property type="component" value="Partially assembled WGS sequence"/>
</dbReference>
<dbReference type="HOGENOM" id="CLU_1245725_0_0_1"/>
<name>A0A0A2VLU1_PARBA</name>
<keyword evidence="1" id="KW-0812">Transmembrane</keyword>
<organism evidence="2 3">
    <name type="scientific">Paracoccidioides lutzii (strain ATCC MYA-826 / Pb01)</name>
    <name type="common">Paracoccidioides brasiliensis</name>
    <dbReference type="NCBI Taxonomy" id="502779"/>
    <lineage>
        <taxon>Eukaryota</taxon>
        <taxon>Fungi</taxon>
        <taxon>Dikarya</taxon>
        <taxon>Ascomycota</taxon>
        <taxon>Pezizomycotina</taxon>
        <taxon>Eurotiomycetes</taxon>
        <taxon>Eurotiomycetidae</taxon>
        <taxon>Onygenales</taxon>
        <taxon>Ajellomycetaceae</taxon>
        <taxon>Paracoccidioides</taxon>
    </lineage>
</organism>
<keyword evidence="1" id="KW-1133">Transmembrane helix</keyword>
<gene>
    <name evidence="2" type="ORF">PAAG_11399</name>
</gene>
<dbReference type="VEuPathDB" id="FungiDB:PAAG_11399"/>
<keyword evidence="3" id="KW-1185">Reference proteome</keyword>
<dbReference type="AlphaFoldDB" id="A0A0A2VLU1"/>
<dbReference type="GeneID" id="9099514"/>
<reference evidence="2 3" key="1">
    <citation type="journal article" date="2011" name="PLoS Genet.">
        <title>Comparative genomic analysis of human fungal pathogens causing paracoccidioidomycosis.</title>
        <authorList>
            <person name="Desjardins C.A."/>
            <person name="Champion M.D."/>
            <person name="Holder J.W."/>
            <person name="Muszewska A."/>
            <person name="Goldberg J."/>
            <person name="Bailao A.M."/>
            <person name="Brigido M.M."/>
            <person name="Ferreira M.E."/>
            <person name="Garcia A.M."/>
            <person name="Grynberg M."/>
            <person name="Gujja S."/>
            <person name="Heiman D.I."/>
            <person name="Henn M.R."/>
            <person name="Kodira C.D."/>
            <person name="Leon-Narvaez H."/>
            <person name="Longo L.V."/>
            <person name="Ma L.J."/>
            <person name="Malavazi I."/>
            <person name="Matsuo A.L."/>
            <person name="Morais F.V."/>
            <person name="Pereira M."/>
            <person name="Rodriguez-Brito S."/>
            <person name="Sakthikumar S."/>
            <person name="Salem-Izacc S.M."/>
            <person name="Sykes S.M."/>
            <person name="Teixeira M.M."/>
            <person name="Vallejo M.C."/>
            <person name="Walter M.E."/>
            <person name="Yandava C."/>
            <person name="Young S."/>
            <person name="Zeng Q."/>
            <person name="Zucker J."/>
            <person name="Felipe M.S."/>
            <person name="Goldman G.H."/>
            <person name="Haas B.J."/>
            <person name="McEwen J.G."/>
            <person name="Nino-Vega G."/>
            <person name="Puccia R."/>
            <person name="San-Blas G."/>
            <person name="Soares C.M."/>
            <person name="Birren B.W."/>
            <person name="Cuomo C.A."/>
        </authorList>
    </citation>
    <scope>NUCLEOTIDE SEQUENCE [LARGE SCALE GENOMIC DNA]</scope>
    <source>
        <strain evidence="3">ATCC MYA-826 / Pb01</strain>
    </source>
</reference>
<evidence type="ECO:0000313" key="3">
    <source>
        <dbReference type="Proteomes" id="UP000002059"/>
    </source>
</evidence>
<protein>
    <submittedName>
        <fullName evidence="2">Uncharacterized protein</fullName>
    </submittedName>
</protein>
<dbReference type="EMBL" id="KN293995">
    <property type="protein sequence ID" value="KGQ01824.1"/>
    <property type="molecule type" value="Genomic_DNA"/>
</dbReference>
<feature type="transmembrane region" description="Helical" evidence="1">
    <location>
        <begin position="33"/>
        <end position="50"/>
    </location>
</feature>